<dbReference type="EMBL" id="SSTE01001908">
    <property type="protein sequence ID" value="KAA0064136.1"/>
    <property type="molecule type" value="Genomic_DNA"/>
</dbReference>
<protein>
    <submittedName>
        <fullName evidence="2">Protein Ycf2-like</fullName>
    </submittedName>
</protein>
<organism evidence="2 3">
    <name type="scientific">Cucumis melo var. makuwa</name>
    <name type="common">Oriental melon</name>
    <dbReference type="NCBI Taxonomy" id="1194695"/>
    <lineage>
        <taxon>Eukaryota</taxon>
        <taxon>Viridiplantae</taxon>
        <taxon>Streptophyta</taxon>
        <taxon>Embryophyta</taxon>
        <taxon>Tracheophyta</taxon>
        <taxon>Spermatophyta</taxon>
        <taxon>Magnoliopsida</taxon>
        <taxon>eudicotyledons</taxon>
        <taxon>Gunneridae</taxon>
        <taxon>Pentapetalae</taxon>
        <taxon>rosids</taxon>
        <taxon>fabids</taxon>
        <taxon>Cucurbitales</taxon>
        <taxon>Cucurbitaceae</taxon>
        <taxon>Benincaseae</taxon>
        <taxon>Cucumis</taxon>
    </lineage>
</organism>
<evidence type="ECO:0000313" key="3">
    <source>
        <dbReference type="Proteomes" id="UP000321393"/>
    </source>
</evidence>
<feature type="region of interest" description="Disordered" evidence="1">
    <location>
        <begin position="253"/>
        <end position="272"/>
    </location>
</feature>
<feature type="compositionally biased region" description="Acidic residues" evidence="1">
    <location>
        <begin position="76"/>
        <end position="88"/>
    </location>
</feature>
<dbReference type="Proteomes" id="UP000321393">
    <property type="component" value="Unassembled WGS sequence"/>
</dbReference>
<comment type="caution">
    <text evidence="2">The sequence shown here is derived from an EMBL/GenBank/DDBJ whole genome shotgun (WGS) entry which is preliminary data.</text>
</comment>
<dbReference type="AlphaFoldDB" id="A0A5A7VCN5"/>
<reference evidence="2 3" key="1">
    <citation type="submission" date="2019-08" db="EMBL/GenBank/DDBJ databases">
        <title>Draft genome sequences of two oriental melons (Cucumis melo L. var makuwa).</title>
        <authorList>
            <person name="Kwon S.-Y."/>
        </authorList>
    </citation>
    <scope>NUCLEOTIDE SEQUENCE [LARGE SCALE GENOMIC DNA]</scope>
    <source>
        <strain evidence="3">cv. SW 3</strain>
        <tissue evidence="2">Leaf</tissue>
    </source>
</reference>
<name>A0A5A7VCN5_CUCMM</name>
<evidence type="ECO:0000256" key="1">
    <source>
        <dbReference type="SAM" id="MobiDB-lite"/>
    </source>
</evidence>
<feature type="compositionally biased region" description="Basic and acidic residues" evidence="1">
    <location>
        <begin position="98"/>
        <end position="151"/>
    </location>
</feature>
<gene>
    <name evidence="2" type="ORF">E6C27_scaffold548G00550</name>
</gene>
<evidence type="ECO:0000313" key="2">
    <source>
        <dbReference type="EMBL" id="KAA0064136.1"/>
    </source>
</evidence>
<feature type="region of interest" description="Disordered" evidence="1">
    <location>
        <begin position="76"/>
        <end position="161"/>
    </location>
</feature>
<sequence>MPSTSEINVLRKMVEKIEISQQRMETSVEGLLEFLKCVELKMNNRFEELVQKMNGIMEATKRHEFMAFEEHLDKVEEDQEEDDVEDLNLDSSNRMVLGKRDDNEDKDGKGLMDESRGESLRGHDGGQSKVTKSETPPRARDKESLQYKATEETDEEGQCSLNSTPRMLRNVQPAFDKIKHRPQMAKIIGKMPSNDRVSNMAENTAAARVFLKHLNNTKEGLGMKRLNAKEYREVTPVSTRIWIDALRGKVVEPRKDKENSSSEWPSLDLHLS</sequence>
<proteinExistence type="predicted"/>
<accession>A0A5A7VCN5</accession>